<keyword evidence="4" id="KW-0539">Nucleus</keyword>
<dbReference type="SMART" id="SM00353">
    <property type="entry name" value="HLH"/>
    <property type="match status" value="1"/>
</dbReference>
<protein>
    <recommendedName>
        <fullName evidence="6">BHLH domain-containing protein</fullName>
    </recommendedName>
</protein>
<dbReference type="GO" id="GO:0000981">
    <property type="term" value="F:DNA-binding transcription factor activity, RNA polymerase II-specific"/>
    <property type="evidence" value="ECO:0007669"/>
    <property type="project" value="TreeGrafter"/>
</dbReference>
<evidence type="ECO:0000259" key="6">
    <source>
        <dbReference type="PROSITE" id="PS50888"/>
    </source>
</evidence>
<dbReference type="InterPro" id="IPR050283">
    <property type="entry name" value="E-box_TF_Regulators"/>
</dbReference>
<keyword evidence="3" id="KW-0804">Transcription</keyword>
<keyword evidence="1" id="KW-0805">Transcription regulation</keyword>
<keyword evidence="2" id="KW-0238">DNA-binding</keyword>
<dbReference type="InterPro" id="IPR036638">
    <property type="entry name" value="HLH_DNA-bd_sf"/>
</dbReference>
<dbReference type="FunFam" id="4.10.280.10:FF:000035">
    <property type="entry name" value="Pancreas-specific transcription factor 1a"/>
    <property type="match status" value="1"/>
</dbReference>
<gene>
    <name evidence="7" type="ORF">FSP39_015943</name>
</gene>
<evidence type="ECO:0000256" key="1">
    <source>
        <dbReference type="ARBA" id="ARBA00023015"/>
    </source>
</evidence>
<dbReference type="GO" id="GO:0032502">
    <property type="term" value="P:developmental process"/>
    <property type="evidence" value="ECO:0007669"/>
    <property type="project" value="TreeGrafter"/>
</dbReference>
<dbReference type="GO" id="GO:0046983">
    <property type="term" value="F:protein dimerization activity"/>
    <property type="evidence" value="ECO:0007669"/>
    <property type="project" value="InterPro"/>
</dbReference>
<dbReference type="PANTHER" id="PTHR23349">
    <property type="entry name" value="BASIC HELIX-LOOP-HELIX TRANSCRIPTION FACTOR, TWIST"/>
    <property type="match status" value="1"/>
</dbReference>
<evidence type="ECO:0000313" key="8">
    <source>
        <dbReference type="Proteomes" id="UP001186944"/>
    </source>
</evidence>
<dbReference type="SUPFAM" id="SSF47459">
    <property type="entry name" value="HLH, helix-loop-helix DNA-binding domain"/>
    <property type="match status" value="1"/>
</dbReference>
<dbReference type="Pfam" id="PF00010">
    <property type="entry name" value="HLH"/>
    <property type="match status" value="1"/>
</dbReference>
<evidence type="ECO:0000256" key="3">
    <source>
        <dbReference type="ARBA" id="ARBA00023163"/>
    </source>
</evidence>
<dbReference type="InterPro" id="IPR011598">
    <property type="entry name" value="bHLH_dom"/>
</dbReference>
<dbReference type="EMBL" id="VSWD01000001">
    <property type="protein sequence ID" value="KAK3108796.1"/>
    <property type="molecule type" value="Genomic_DNA"/>
</dbReference>
<feature type="domain" description="BHLH" evidence="6">
    <location>
        <begin position="64"/>
        <end position="116"/>
    </location>
</feature>
<dbReference type="Gene3D" id="4.10.280.10">
    <property type="entry name" value="Helix-loop-helix DNA-binding domain"/>
    <property type="match status" value="1"/>
</dbReference>
<dbReference type="GO" id="GO:0000977">
    <property type="term" value="F:RNA polymerase II transcription regulatory region sequence-specific DNA binding"/>
    <property type="evidence" value="ECO:0007669"/>
    <property type="project" value="TreeGrafter"/>
</dbReference>
<name>A0AA88YMS7_PINIB</name>
<dbReference type="PANTHER" id="PTHR23349:SF112">
    <property type="entry name" value="48 RELATED 1, ISOFORM B"/>
    <property type="match status" value="1"/>
</dbReference>
<dbReference type="AlphaFoldDB" id="A0AA88YMS7"/>
<evidence type="ECO:0000313" key="7">
    <source>
        <dbReference type="EMBL" id="KAK3108796.1"/>
    </source>
</evidence>
<keyword evidence="8" id="KW-1185">Reference proteome</keyword>
<evidence type="ECO:0000256" key="2">
    <source>
        <dbReference type="ARBA" id="ARBA00023125"/>
    </source>
</evidence>
<evidence type="ECO:0000256" key="4">
    <source>
        <dbReference type="ARBA" id="ARBA00023242"/>
    </source>
</evidence>
<accession>A0AA88YMS7</accession>
<feature type="region of interest" description="Disordered" evidence="5">
    <location>
        <begin position="187"/>
        <end position="214"/>
    </location>
</feature>
<sequence length="214" mass="24211">MDFDNSDEENFYYDKACQDSPLSCVSDRFSPLPSEEIVNLERNQKSVIKHQKRHRKNGLHHQGFQREAANLRERKRMQSINEAFEGLRAHIPTLPYEKRLSKVDTLRLAIGYIAFLSQLVQADIRAGNGSCNNGNGNSRKIIIYCHSSIFADKHACGFPPLAGHSLSWTDEKKTKFGPNKKIFAKIWTPEDPRGHSSSRKKATPGTNQADSTVL</sequence>
<proteinExistence type="predicted"/>
<feature type="compositionally biased region" description="Polar residues" evidence="5">
    <location>
        <begin position="204"/>
        <end position="214"/>
    </location>
</feature>
<comment type="caution">
    <text evidence="7">The sequence shown here is derived from an EMBL/GenBank/DDBJ whole genome shotgun (WGS) entry which is preliminary data.</text>
</comment>
<evidence type="ECO:0000256" key="5">
    <source>
        <dbReference type="SAM" id="MobiDB-lite"/>
    </source>
</evidence>
<reference evidence="7" key="1">
    <citation type="submission" date="2019-08" db="EMBL/GenBank/DDBJ databases">
        <title>The improved chromosome-level genome for the pearl oyster Pinctada fucata martensii using PacBio sequencing and Hi-C.</title>
        <authorList>
            <person name="Zheng Z."/>
        </authorList>
    </citation>
    <scope>NUCLEOTIDE SEQUENCE</scope>
    <source>
        <strain evidence="7">ZZ-2019</strain>
        <tissue evidence="7">Adductor muscle</tissue>
    </source>
</reference>
<dbReference type="CDD" id="cd11417">
    <property type="entry name" value="bHLH_TS_PTF1A"/>
    <property type="match status" value="1"/>
</dbReference>
<organism evidence="7 8">
    <name type="scientific">Pinctada imbricata</name>
    <name type="common">Atlantic pearl-oyster</name>
    <name type="synonym">Pinctada martensii</name>
    <dbReference type="NCBI Taxonomy" id="66713"/>
    <lineage>
        <taxon>Eukaryota</taxon>
        <taxon>Metazoa</taxon>
        <taxon>Spiralia</taxon>
        <taxon>Lophotrochozoa</taxon>
        <taxon>Mollusca</taxon>
        <taxon>Bivalvia</taxon>
        <taxon>Autobranchia</taxon>
        <taxon>Pteriomorphia</taxon>
        <taxon>Pterioida</taxon>
        <taxon>Pterioidea</taxon>
        <taxon>Pteriidae</taxon>
        <taxon>Pinctada</taxon>
    </lineage>
</organism>
<dbReference type="Proteomes" id="UP001186944">
    <property type="component" value="Unassembled WGS sequence"/>
</dbReference>
<dbReference type="PROSITE" id="PS50888">
    <property type="entry name" value="BHLH"/>
    <property type="match status" value="1"/>
</dbReference>